<dbReference type="EMBL" id="JBHUMR010000007">
    <property type="protein sequence ID" value="MFD2616389.1"/>
    <property type="molecule type" value="Genomic_DNA"/>
</dbReference>
<proteinExistence type="predicted"/>
<sequence length="308" mass="35502">MGFFYMILMGVIASVIASFKNRNVVIWFAVGFITNIFGVIILLFLPTVGESRQSRGYNTEQKYTGNQNHQRIWVVCPHCGTNVMVTSSGIWQCPHCHHDFRYDEEDQTGYSPSLPYSVELIVKLFAKMAKADDVVSEREIHKVDEIIKTSLRPSETDLRLIRETFNLAKKSPETYVTIIRELYQELYQDINTLAYIVEALLQIARVDGSIHPKQEEILSFAIKQFGLGQGQNQYTAEKEQSLDDYYRILGCSQGDSLQTIKKRYRQLIKENHPDQYMSKQVPKEVVEKANKKIKEIKEAYEKIVAARS</sequence>
<dbReference type="PANTHER" id="PTHR44140">
    <property type="entry name" value="LD25575P"/>
    <property type="match status" value="1"/>
</dbReference>
<dbReference type="PANTHER" id="PTHR44140:SF2">
    <property type="entry name" value="LD25575P"/>
    <property type="match status" value="1"/>
</dbReference>
<evidence type="ECO:0000313" key="8">
    <source>
        <dbReference type="EMBL" id="MFD2616389.1"/>
    </source>
</evidence>
<organism evidence="8 9">
    <name type="scientific">Terrilactibacillus laevilacticus</name>
    <dbReference type="NCBI Taxonomy" id="1380157"/>
    <lineage>
        <taxon>Bacteria</taxon>
        <taxon>Bacillati</taxon>
        <taxon>Bacillota</taxon>
        <taxon>Bacilli</taxon>
        <taxon>Bacillales</taxon>
        <taxon>Bacillaceae</taxon>
        <taxon>Terrilactibacillus</taxon>
    </lineage>
</organism>
<evidence type="ECO:0000313" key="9">
    <source>
        <dbReference type="Proteomes" id="UP001597458"/>
    </source>
</evidence>
<evidence type="ECO:0000256" key="3">
    <source>
        <dbReference type="ARBA" id="ARBA00022729"/>
    </source>
</evidence>
<feature type="transmembrane region" description="Helical" evidence="6">
    <location>
        <begin position="24"/>
        <end position="45"/>
    </location>
</feature>
<keyword evidence="9" id="KW-1185">Reference proteome</keyword>
<dbReference type="SUPFAM" id="SSF158682">
    <property type="entry name" value="TerB-like"/>
    <property type="match status" value="1"/>
</dbReference>
<feature type="domain" description="J" evidence="7">
    <location>
        <begin position="244"/>
        <end position="308"/>
    </location>
</feature>
<comment type="subcellular location">
    <subcellularLocation>
        <location evidence="1">Endoplasmic reticulum</location>
    </subcellularLocation>
</comment>
<dbReference type="SMART" id="SM00271">
    <property type="entry name" value="DnaJ"/>
    <property type="match status" value="1"/>
</dbReference>
<dbReference type="PRINTS" id="PR00625">
    <property type="entry name" value="JDOMAIN"/>
</dbReference>
<dbReference type="PROSITE" id="PS50076">
    <property type="entry name" value="DNAJ_2"/>
    <property type="match status" value="1"/>
</dbReference>
<evidence type="ECO:0000256" key="5">
    <source>
        <dbReference type="ARBA" id="ARBA00023016"/>
    </source>
</evidence>
<dbReference type="InterPro" id="IPR051727">
    <property type="entry name" value="DnaJ_C3_Co-chaperones"/>
</dbReference>
<dbReference type="RefSeq" id="WP_141189815.1">
    <property type="nucleotide sequence ID" value="NZ_JBHUMR010000007.1"/>
</dbReference>
<reference evidence="9" key="1">
    <citation type="journal article" date="2019" name="Int. J. Syst. Evol. Microbiol.">
        <title>The Global Catalogue of Microorganisms (GCM) 10K type strain sequencing project: providing services to taxonomists for standard genome sequencing and annotation.</title>
        <authorList>
            <consortium name="The Broad Institute Genomics Platform"/>
            <consortium name="The Broad Institute Genome Sequencing Center for Infectious Disease"/>
            <person name="Wu L."/>
            <person name="Ma J."/>
        </authorList>
    </citation>
    <scope>NUCLEOTIDE SEQUENCE [LARGE SCALE GENOMIC DNA]</scope>
    <source>
        <strain evidence="9">TISTR 2241</strain>
    </source>
</reference>
<evidence type="ECO:0000256" key="4">
    <source>
        <dbReference type="ARBA" id="ARBA00022824"/>
    </source>
</evidence>
<evidence type="ECO:0000256" key="2">
    <source>
        <dbReference type="ARBA" id="ARBA00022705"/>
    </source>
</evidence>
<dbReference type="InterPro" id="IPR007791">
    <property type="entry name" value="DjlA_N"/>
</dbReference>
<dbReference type="InterPro" id="IPR001623">
    <property type="entry name" value="DnaJ_domain"/>
</dbReference>
<dbReference type="Pfam" id="PF00226">
    <property type="entry name" value="DnaJ"/>
    <property type="match status" value="1"/>
</dbReference>
<dbReference type="Pfam" id="PF05099">
    <property type="entry name" value="TerB"/>
    <property type="match status" value="1"/>
</dbReference>
<evidence type="ECO:0000259" key="7">
    <source>
        <dbReference type="PROSITE" id="PS50076"/>
    </source>
</evidence>
<keyword evidence="6" id="KW-1133">Transmembrane helix</keyword>
<dbReference type="Gene3D" id="1.10.287.110">
    <property type="entry name" value="DnaJ domain"/>
    <property type="match status" value="1"/>
</dbReference>
<name>A0ABW5PMG3_9BACI</name>
<dbReference type="InterPro" id="IPR029024">
    <property type="entry name" value="TerB-like"/>
</dbReference>
<comment type="caution">
    <text evidence="8">The sequence shown here is derived from an EMBL/GenBank/DDBJ whole genome shotgun (WGS) entry which is preliminary data.</text>
</comment>
<keyword evidence="6" id="KW-0812">Transmembrane</keyword>
<gene>
    <name evidence="8" type="ORF">ACFSTF_03540</name>
</gene>
<keyword evidence="2" id="KW-0235">DNA replication</keyword>
<keyword evidence="3" id="KW-0732">Signal</keyword>
<evidence type="ECO:0000256" key="1">
    <source>
        <dbReference type="ARBA" id="ARBA00004240"/>
    </source>
</evidence>
<keyword evidence="6" id="KW-0472">Membrane</keyword>
<keyword evidence="4" id="KW-0256">Endoplasmic reticulum</keyword>
<dbReference type="Gene3D" id="1.10.3680.10">
    <property type="entry name" value="TerB-like"/>
    <property type="match status" value="1"/>
</dbReference>
<dbReference type="SUPFAM" id="SSF46565">
    <property type="entry name" value="Chaperone J-domain"/>
    <property type="match status" value="1"/>
</dbReference>
<keyword evidence="5" id="KW-0346">Stress response</keyword>
<protein>
    <submittedName>
        <fullName evidence="8">TerB family tellurite resistance protein</fullName>
    </submittedName>
</protein>
<evidence type="ECO:0000256" key="6">
    <source>
        <dbReference type="SAM" id="Phobius"/>
    </source>
</evidence>
<dbReference type="Proteomes" id="UP001597458">
    <property type="component" value="Unassembled WGS sequence"/>
</dbReference>
<dbReference type="InterPro" id="IPR036869">
    <property type="entry name" value="J_dom_sf"/>
</dbReference>
<dbReference type="CDD" id="cd06257">
    <property type="entry name" value="DnaJ"/>
    <property type="match status" value="1"/>
</dbReference>
<accession>A0ABW5PMG3</accession>